<accession>A0A0U4IEM9</accession>
<evidence type="ECO:0000313" key="2">
    <source>
        <dbReference type="EMBL" id="ALY09286.1"/>
    </source>
</evidence>
<name>A0A0U4IEM9_9CAUD</name>
<dbReference type="KEGG" id="vg:40069824"/>
<keyword evidence="3" id="KW-1185">Reference proteome</keyword>
<organism evidence="2 3">
    <name type="scientific">Arthrobacter phage Jasmine</name>
    <dbReference type="NCBI Taxonomy" id="1772302"/>
    <lineage>
        <taxon>Viruses</taxon>
        <taxon>Duplodnaviria</taxon>
        <taxon>Heunggongvirae</taxon>
        <taxon>Uroviricota</taxon>
        <taxon>Caudoviricetes</taxon>
        <taxon>Jasminevirus</taxon>
        <taxon>Jasminevirus jasmine</taxon>
    </lineage>
</organism>
<reference evidence="2 3" key="1">
    <citation type="submission" date="2015-11" db="EMBL/GenBank/DDBJ databases">
        <authorList>
            <person name="Ott C."/>
            <person name="Guerrero C.A."/>
            <person name="Bradley K.W."/>
            <person name="Asai D.J."/>
            <person name="Bowman C.A."/>
            <person name="Russell D.A."/>
            <person name="Pope W.H."/>
            <person name="Jacobs-Sera D."/>
            <person name="Hendrix R.W."/>
            <person name="Hatfull G.F."/>
        </authorList>
    </citation>
    <scope>NUCLEOTIDE SEQUENCE [LARGE SCALE GENOMIC DNA]</scope>
</reference>
<evidence type="ECO:0000313" key="3">
    <source>
        <dbReference type="Proteomes" id="UP000224503"/>
    </source>
</evidence>
<dbReference type="Pfam" id="PF16510">
    <property type="entry name" value="P22_portal"/>
    <property type="match status" value="1"/>
</dbReference>
<feature type="compositionally biased region" description="Gly residues" evidence="1">
    <location>
        <begin position="691"/>
        <end position="701"/>
    </location>
</feature>
<dbReference type="GeneID" id="40069824"/>
<evidence type="ECO:0000256" key="1">
    <source>
        <dbReference type="SAM" id="MobiDB-lite"/>
    </source>
</evidence>
<feature type="region of interest" description="Disordered" evidence="1">
    <location>
        <begin position="691"/>
        <end position="716"/>
    </location>
</feature>
<dbReference type="EMBL" id="KU160650">
    <property type="protein sequence ID" value="ALY09286.1"/>
    <property type="molecule type" value="Genomic_DNA"/>
</dbReference>
<dbReference type="OrthoDB" id="29421at10239"/>
<dbReference type="RefSeq" id="YP_009594303.1">
    <property type="nucleotide sequence ID" value="NC_041875.1"/>
</dbReference>
<gene>
    <name evidence="2" type="primary">15</name>
    <name evidence="2" type="ORF">JASMINE_15</name>
</gene>
<sequence length="716" mass="80136">MLKSDTARQPKDKLPDFKDTDDPKGDELAEKQAEKLYHKQVAGWVKTKYLKAKQDHIAIHNQWYLNMEFFKGNQYCSISQSGRIIKAPSVPGRVRMVINRIRPTVRTEISRMTTQKPIAAVVPASAEDEDIIAAEAAESLWEYVSQTKGFDDAMDDSAFWTSICGVGYVRNYWDESAPTTDKAEMENLDLKGDFDFSAPTPFHILIPDLMEKKLQRQPFMFHVYTMSIEEVKARFGDQLDPEKEPTTVSTNEIFETRHLNHISSEQSAKPDSCLVIETWIKPGATNLFPDGGMVILVDDSVVYCNKEFPFSHGEYPYVKIDGVPSGAYYGSSVIEDLIMLQKEINRNRSQIIEARNASTKAGYFVQEGSVDPDKWTSKPGQLIPIKPGFTPPTPIQIPPLPGFVDKDHENLLRDFEDLSGQHQVSKGSAPTGVTAATAINFLQERDDSYMAPVYKSIERATENAARQVLQLVVQYWSVPRLIKAVGLDQTFSTQFLTGADIKNGTDIRIQVGTSMPTSKAAMRAFITDLMNRGFVPPDKGLEMLDLPNMRAYYQLVKVDENAAKRENMKLANTDAAEIQQSRDMATEQKEMYLAQISMDEETARGNPSLAQALDQFDAPMLPVNDWDNDKVHIFMHENFMKSQRFEGLDPVIQEEFVRHVQAHKDKDMMKSLAQMMQGGVAGDPLAQMGGEMGGPEMGGGTDPMQGMPPVDAGQPA</sequence>
<dbReference type="Proteomes" id="UP000224503">
    <property type="component" value="Segment"/>
</dbReference>
<dbReference type="InterPro" id="IPR032427">
    <property type="entry name" value="P22_portal"/>
</dbReference>
<feature type="region of interest" description="Disordered" evidence="1">
    <location>
        <begin position="1"/>
        <end position="27"/>
    </location>
</feature>
<protein>
    <submittedName>
        <fullName evidence="2">Portal protein</fullName>
    </submittedName>
</protein>
<proteinExistence type="predicted"/>